<sequence>MILHYKCPGCGSDMAFNAENGDLSCHSCGRQENIEKYPEELKSIRFSDDEATEFHCENCGAVLITAAETAATNCGFCGAGVVIADRLSGQLAPAKVIPFTISKEEAMAAFKKWCSKGLLTPKGFMHADRIKNITGIYVPFWLFDLNSKVQVSAECTKVRTYTEGDYIYTETKFYDAFRDINLDYLKIPVDASMKMSDELMDKLEPYPYDQLKEFKTPYLAGYMAEKYQYNDEELLPRAKDKIGGYIDSYISSTFSSYHSVLYKNKHIDTRNVNSHYVLLPVWMISYDYNKAEYTFAMNGQTGKIVGKPPISRGRVTAWFSGIAAGTFFALKCVSYMMGGGFW</sequence>
<dbReference type="PANTHER" id="PTHR37826">
    <property type="entry name" value="FLOTILLIN BAND_7_5 DOMAIN PROTEIN"/>
    <property type="match status" value="1"/>
</dbReference>
<keyword evidence="2" id="KW-1185">Reference proteome</keyword>
<proteinExistence type="predicted"/>
<evidence type="ECO:0000313" key="1">
    <source>
        <dbReference type="EMBL" id="AZU64715.1"/>
    </source>
</evidence>
<dbReference type="STRING" id="1193713.GCA_001636315_02462"/>
<dbReference type="PANTHER" id="PTHR37826:SF3">
    <property type="entry name" value="J DOMAIN-CONTAINING PROTEIN"/>
    <property type="match status" value="1"/>
</dbReference>
<gene>
    <name evidence="1" type="ORF">CHR53_27715</name>
</gene>
<protein>
    <recommendedName>
        <fullName evidence="3">TFIIB-type domain-containing protein</fullName>
    </recommendedName>
</protein>
<dbReference type="AlphaFoldDB" id="A0A3T0I5W5"/>
<dbReference type="Proteomes" id="UP000282892">
    <property type="component" value="Chromosome"/>
</dbReference>
<dbReference type="KEGG" id="nmk:CHR53_27715"/>
<dbReference type="RefSeq" id="WP_066389835.1">
    <property type="nucleotide sequence ID" value="NZ_CP022572.1"/>
</dbReference>
<organism evidence="1 2">
    <name type="scientific">Neobacillus mesonae</name>
    <dbReference type="NCBI Taxonomy" id="1193713"/>
    <lineage>
        <taxon>Bacteria</taxon>
        <taxon>Bacillati</taxon>
        <taxon>Bacillota</taxon>
        <taxon>Bacilli</taxon>
        <taxon>Bacillales</taxon>
        <taxon>Bacillaceae</taxon>
        <taxon>Neobacillus</taxon>
    </lineage>
</organism>
<dbReference type="OrthoDB" id="3182597at2"/>
<reference evidence="1 2" key="1">
    <citation type="submission" date="2017-07" db="EMBL/GenBank/DDBJ databases">
        <title>The complete genome sequence of Bacillus mesonae strain H20-5, an efficient strain improving plant abiotic stress resistance.</title>
        <authorList>
            <person name="Kim S.Y."/>
            <person name="Song H."/>
            <person name="Sang M.K."/>
            <person name="Weon H.-Y."/>
            <person name="Song J."/>
        </authorList>
    </citation>
    <scope>NUCLEOTIDE SEQUENCE [LARGE SCALE GENOMIC DNA]</scope>
    <source>
        <strain evidence="1 2">H20-5</strain>
    </source>
</reference>
<evidence type="ECO:0000313" key="2">
    <source>
        <dbReference type="Proteomes" id="UP000282892"/>
    </source>
</evidence>
<evidence type="ECO:0008006" key="3">
    <source>
        <dbReference type="Google" id="ProtNLM"/>
    </source>
</evidence>
<name>A0A3T0I5W5_9BACI</name>
<accession>A0A3T0I5W5</accession>
<dbReference type="EMBL" id="CP022572">
    <property type="protein sequence ID" value="AZU64715.1"/>
    <property type="molecule type" value="Genomic_DNA"/>
</dbReference>